<dbReference type="InterPro" id="IPR000953">
    <property type="entry name" value="Chromo/chromo_shadow_dom"/>
</dbReference>
<proteinExistence type="predicted"/>
<dbReference type="AlphaFoldDB" id="A0AAE0PS28"/>
<evidence type="ECO:0000259" key="3">
    <source>
        <dbReference type="PROSITE" id="PS50013"/>
    </source>
</evidence>
<dbReference type="InterPro" id="IPR016197">
    <property type="entry name" value="Chromo-like_dom_sf"/>
</dbReference>
<gene>
    <name evidence="4" type="ORF">QTP70_029455</name>
</gene>
<dbReference type="SMART" id="SM00298">
    <property type="entry name" value="CHROMO"/>
    <property type="match status" value="1"/>
</dbReference>
<evidence type="ECO:0000313" key="5">
    <source>
        <dbReference type="Proteomes" id="UP001274896"/>
    </source>
</evidence>
<dbReference type="InterPro" id="IPR023780">
    <property type="entry name" value="Chromo_domain"/>
</dbReference>
<evidence type="ECO:0000256" key="2">
    <source>
        <dbReference type="SAM" id="MobiDB-lite"/>
    </source>
</evidence>
<protein>
    <recommendedName>
        <fullName evidence="3">Chromo domain-containing protein</fullName>
    </recommendedName>
</protein>
<evidence type="ECO:0000313" key="4">
    <source>
        <dbReference type="EMBL" id="KAK3506857.1"/>
    </source>
</evidence>
<keyword evidence="5" id="KW-1185">Reference proteome</keyword>
<comment type="subcellular location">
    <subcellularLocation>
        <location evidence="1">Nucleus</location>
    </subcellularLocation>
</comment>
<dbReference type="Pfam" id="PF00385">
    <property type="entry name" value="Chromo"/>
    <property type="match status" value="1"/>
</dbReference>
<accession>A0AAE0PS28</accession>
<organism evidence="4 5">
    <name type="scientific">Hemibagrus guttatus</name>
    <dbReference type="NCBI Taxonomy" id="175788"/>
    <lineage>
        <taxon>Eukaryota</taxon>
        <taxon>Metazoa</taxon>
        <taxon>Chordata</taxon>
        <taxon>Craniata</taxon>
        <taxon>Vertebrata</taxon>
        <taxon>Euteleostomi</taxon>
        <taxon>Actinopterygii</taxon>
        <taxon>Neopterygii</taxon>
        <taxon>Teleostei</taxon>
        <taxon>Ostariophysi</taxon>
        <taxon>Siluriformes</taxon>
        <taxon>Bagridae</taxon>
        <taxon>Hemibagrus</taxon>
    </lineage>
</organism>
<dbReference type="EMBL" id="JAUCMX010000030">
    <property type="protein sequence ID" value="KAK3506857.1"/>
    <property type="molecule type" value="Genomic_DNA"/>
</dbReference>
<dbReference type="Proteomes" id="UP001274896">
    <property type="component" value="Unassembled WGS sequence"/>
</dbReference>
<dbReference type="GO" id="GO:0005634">
    <property type="term" value="C:nucleus"/>
    <property type="evidence" value="ECO:0007669"/>
    <property type="project" value="UniProtKB-SubCell"/>
</dbReference>
<dbReference type="SUPFAM" id="SSF54160">
    <property type="entry name" value="Chromo domain-like"/>
    <property type="match status" value="1"/>
</dbReference>
<feature type="domain" description="Chromo" evidence="3">
    <location>
        <begin position="33"/>
        <end position="91"/>
    </location>
</feature>
<comment type="caution">
    <text evidence="4">The sequence shown here is derived from an EMBL/GenBank/DDBJ whole genome shotgun (WGS) entry which is preliminary data.</text>
</comment>
<feature type="region of interest" description="Disordered" evidence="2">
    <location>
        <begin position="1"/>
        <end position="29"/>
    </location>
</feature>
<dbReference type="Gene3D" id="2.40.50.40">
    <property type="match status" value="1"/>
</dbReference>
<dbReference type="PROSITE" id="PS50013">
    <property type="entry name" value="CHROMO_2"/>
    <property type="match status" value="1"/>
</dbReference>
<evidence type="ECO:0000256" key="1">
    <source>
        <dbReference type="ARBA" id="ARBA00004123"/>
    </source>
</evidence>
<name>A0AAE0PS28_9TELE</name>
<sequence length="129" mass="14270">MGISAHPSAAGSLMSEEPEVPPLPEIDTDDTIYQVREVMNSRRRGGRLQYLVNWKGYGPVERSWVDWDDILDPSLLMEFHQRHSGCPAPRGRGCPRRCSRASGDARGRGGTVTDAPTTATQPHPQSPEF</sequence>
<feature type="region of interest" description="Disordered" evidence="2">
    <location>
        <begin position="84"/>
        <end position="129"/>
    </location>
</feature>
<feature type="compositionally biased region" description="Polar residues" evidence="2">
    <location>
        <begin position="114"/>
        <end position="129"/>
    </location>
</feature>
<reference evidence="4" key="1">
    <citation type="submission" date="2023-06" db="EMBL/GenBank/DDBJ databases">
        <title>Male Hemibagrus guttatus genome.</title>
        <authorList>
            <person name="Bian C."/>
        </authorList>
    </citation>
    <scope>NUCLEOTIDE SEQUENCE</scope>
    <source>
        <strain evidence="4">Male_cb2023</strain>
        <tissue evidence="4">Muscle</tissue>
    </source>
</reference>